<organism evidence="1 2">
    <name type="scientific">Streptomyces brasiliscabiei</name>
    <dbReference type="NCBI Taxonomy" id="2736302"/>
    <lineage>
        <taxon>Bacteria</taxon>
        <taxon>Bacillati</taxon>
        <taxon>Actinomycetota</taxon>
        <taxon>Actinomycetes</taxon>
        <taxon>Kitasatosporales</taxon>
        <taxon>Streptomycetaceae</taxon>
        <taxon>Streptomyces</taxon>
    </lineage>
</organism>
<evidence type="ECO:0000313" key="2">
    <source>
        <dbReference type="Proteomes" id="UP001365781"/>
    </source>
</evidence>
<name>A0ABU8GA11_9ACTN</name>
<proteinExistence type="predicted"/>
<dbReference type="Proteomes" id="UP001365781">
    <property type="component" value="Unassembled WGS sequence"/>
</dbReference>
<dbReference type="RefSeq" id="WP_336558320.1">
    <property type="nucleotide sequence ID" value="NZ_JBBAYL010000004.1"/>
</dbReference>
<dbReference type="EMBL" id="JBBAYM010000007">
    <property type="protein sequence ID" value="MEI5610021.1"/>
    <property type="molecule type" value="Genomic_DNA"/>
</dbReference>
<keyword evidence="2" id="KW-1185">Reference proteome</keyword>
<reference evidence="1 2" key="1">
    <citation type="submission" date="2024-03" db="EMBL/GenBank/DDBJ databases">
        <title>First Report of Pectobacterium brasiliscabiei causing potato scab in china.</title>
        <authorList>
            <person name="Handique U."/>
        </authorList>
    </citation>
    <scope>NUCLEOTIDE SEQUENCE [LARGE SCALE GENOMIC DNA]</scope>
    <source>
        <strain evidence="1 2">ZRIMU1503</strain>
    </source>
</reference>
<gene>
    <name evidence="1" type="ORF">WB403_12660</name>
</gene>
<comment type="caution">
    <text evidence="1">The sequence shown here is derived from an EMBL/GenBank/DDBJ whole genome shotgun (WGS) entry which is preliminary data.</text>
</comment>
<sequence length="107" mass="11628">MTIDLPDKRLDYRGTVDTTDALKAELEALAQQWPEGAHVRHRRFGTKGVIRLDSPAAVPGIFHGRPTAWCIGRDGTARVSVVWGAGSTVPLRAWAPVSALRLTELTA</sequence>
<accession>A0ABU8GA11</accession>
<protein>
    <submittedName>
        <fullName evidence="1">Uncharacterized protein</fullName>
    </submittedName>
</protein>
<evidence type="ECO:0000313" key="1">
    <source>
        <dbReference type="EMBL" id="MEI5610021.1"/>
    </source>
</evidence>